<dbReference type="InterPro" id="IPR008914">
    <property type="entry name" value="PEBP"/>
</dbReference>
<dbReference type="CDD" id="cd00866">
    <property type="entry name" value="PEBP_euk"/>
    <property type="match status" value="1"/>
</dbReference>
<dbReference type="EMBL" id="JBAMIC010000022">
    <property type="protein sequence ID" value="KAK7091362.1"/>
    <property type="molecule type" value="Genomic_DNA"/>
</dbReference>
<keyword evidence="3" id="KW-1185">Reference proteome</keyword>
<evidence type="ECO:0008006" key="4">
    <source>
        <dbReference type="Google" id="ProtNLM"/>
    </source>
</evidence>
<evidence type="ECO:0000313" key="2">
    <source>
        <dbReference type="EMBL" id="KAK7091362.1"/>
    </source>
</evidence>
<comment type="caution">
    <text evidence="2">The sequence shown here is derived from an EMBL/GenBank/DDBJ whole genome shotgun (WGS) entry which is preliminary data.</text>
</comment>
<accession>A0AAN9AQW1</accession>
<reference evidence="2 3" key="1">
    <citation type="submission" date="2024-02" db="EMBL/GenBank/DDBJ databases">
        <title>Chromosome-scale genome assembly of the rough periwinkle Littorina saxatilis.</title>
        <authorList>
            <person name="De Jode A."/>
            <person name="Faria R."/>
            <person name="Formenti G."/>
            <person name="Sims Y."/>
            <person name="Smith T.P."/>
            <person name="Tracey A."/>
            <person name="Wood J.M.D."/>
            <person name="Zagrodzka Z.B."/>
            <person name="Johannesson K."/>
            <person name="Butlin R.K."/>
            <person name="Leder E.H."/>
        </authorList>
    </citation>
    <scope>NUCLEOTIDE SEQUENCE [LARGE SCALE GENOMIC DNA]</scope>
    <source>
        <strain evidence="2">Snail1</strain>
        <tissue evidence="2">Muscle</tissue>
    </source>
</reference>
<protein>
    <recommendedName>
        <fullName evidence="4">Phosphatidylethanolamine-binding protein</fullName>
    </recommendedName>
</protein>
<dbReference type="SUPFAM" id="SSF49777">
    <property type="entry name" value="PEBP-like"/>
    <property type="match status" value="1"/>
</dbReference>
<dbReference type="PANTHER" id="PTHR11362">
    <property type="entry name" value="PHOSPHATIDYLETHANOLAMINE-BINDING PROTEIN"/>
    <property type="match status" value="1"/>
</dbReference>
<dbReference type="PANTHER" id="PTHR11362:SF82">
    <property type="entry name" value="PHOSPHATIDYLETHANOLAMINE-BINDING PROTEIN 4"/>
    <property type="match status" value="1"/>
</dbReference>
<gene>
    <name evidence="2" type="ORF">V1264_009055</name>
</gene>
<name>A0AAN9AQW1_9CAEN</name>
<keyword evidence="1" id="KW-0732">Signal</keyword>
<evidence type="ECO:0000313" key="3">
    <source>
        <dbReference type="Proteomes" id="UP001374579"/>
    </source>
</evidence>
<feature type="signal peptide" evidence="1">
    <location>
        <begin position="1"/>
        <end position="22"/>
    </location>
</feature>
<dbReference type="AlphaFoldDB" id="A0AAN9AQW1"/>
<dbReference type="Gene3D" id="3.90.280.10">
    <property type="entry name" value="PEBP-like"/>
    <property type="match status" value="1"/>
</dbReference>
<organism evidence="2 3">
    <name type="scientific">Littorina saxatilis</name>
    <dbReference type="NCBI Taxonomy" id="31220"/>
    <lineage>
        <taxon>Eukaryota</taxon>
        <taxon>Metazoa</taxon>
        <taxon>Spiralia</taxon>
        <taxon>Lophotrochozoa</taxon>
        <taxon>Mollusca</taxon>
        <taxon>Gastropoda</taxon>
        <taxon>Caenogastropoda</taxon>
        <taxon>Littorinimorpha</taxon>
        <taxon>Littorinoidea</taxon>
        <taxon>Littorinidae</taxon>
        <taxon>Littorina</taxon>
    </lineage>
</organism>
<dbReference type="PROSITE" id="PS51257">
    <property type="entry name" value="PROKAR_LIPOPROTEIN"/>
    <property type="match status" value="1"/>
</dbReference>
<feature type="chain" id="PRO_5042985355" description="Phosphatidylethanolamine-binding protein" evidence="1">
    <location>
        <begin position="23"/>
        <end position="191"/>
    </location>
</feature>
<dbReference type="Pfam" id="PF01161">
    <property type="entry name" value="PBP"/>
    <property type="match status" value="1"/>
</dbReference>
<proteinExistence type="predicted"/>
<dbReference type="InterPro" id="IPR036610">
    <property type="entry name" value="PEBP-like_sf"/>
</dbReference>
<dbReference type="Proteomes" id="UP001374579">
    <property type="component" value="Unassembled WGS sequence"/>
</dbReference>
<sequence>MAARHVPLVMLFLTSFVLTSWAASCTWQDAANPVSSVDCSHQGSVLTVTYQGHSVTCDQDLSSLDLQTAPRLHWSAAKASQTYLLLMLDPDAPTPCQPNLRYIVHWAAFVMGQNLHVTHEFVAYRSPHPPAGTPAHRYQLFLYEWGSGQSLNDLDLLGQLSSNHLRFDLENFKAVSHLHNEVVAFQIQYSR</sequence>
<dbReference type="InterPro" id="IPR035810">
    <property type="entry name" value="PEBP_euk"/>
</dbReference>
<evidence type="ECO:0000256" key="1">
    <source>
        <dbReference type="SAM" id="SignalP"/>
    </source>
</evidence>